<sequence>MAQVEEKTKASAAWEELRSRDPSLKARAEAVLQRAYGRKDSPAVKPRKSSSSPPGWMISLGMVPKKKDAAEISSTDPPKIDNVSDADREDTRRIAAAALAATRSGAPGQKVVAAAAAATAAPPESDAKSSDAGEKRKLSSGLDSLLEQIQKKPKANILDRSKKDWGEFKDEKGLTEELEAYKKSGDKYLDKVAFLQRADDREYEKERDARLEYQAKRRLGASYQDD</sequence>
<dbReference type="InterPro" id="IPR011421">
    <property type="entry name" value="BCNT-C"/>
</dbReference>
<dbReference type="OMA" id="AKINAVW"/>
<evidence type="ECO:0000313" key="3">
    <source>
        <dbReference type="EMBL" id="EFJ19625.1"/>
    </source>
</evidence>
<dbReference type="HOGENOM" id="CLU_060055_0_0_1"/>
<protein>
    <recommendedName>
        <fullName evidence="2">BCNT-C domain-containing protein</fullName>
    </recommendedName>
</protein>
<evidence type="ECO:0000259" key="2">
    <source>
        <dbReference type="PROSITE" id="PS51279"/>
    </source>
</evidence>
<proteinExistence type="predicted"/>
<dbReference type="EMBL" id="GL377605">
    <property type="protein sequence ID" value="EFJ19625.1"/>
    <property type="molecule type" value="Genomic_DNA"/>
</dbReference>
<feature type="domain" description="BCNT-C" evidence="2">
    <location>
        <begin position="136"/>
        <end position="216"/>
    </location>
</feature>
<dbReference type="STRING" id="88036.D8S7K7"/>
<feature type="region of interest" description="Disordered" evidence="1">
    <location>
        <begin position="36"/>
        <end position="149"/>
    </location>
</feature>
<reference evidence="3 4" key="1">
    <citation type="journal article" date="2011" name="Science">
        <title>The Selaginella genome identifies genetic changes associated with the evolution of vascular plants.</title>
        <authorList>
            <person name="Banks J.A."/>
            <person name="Nishiyama T."/>
            <person name="Hasebe M."/>
            <person name="Bowman J.L."/>
            <person name="Gribskov M."/>
            <person name="dePamphilis C."/>
            <person name="Albert V.A."/>
            <person name="Aono N."/>
            <person name="Aoyama T."/>
            <person name="Ambrose B.A."/>
            <person name="Ashton N.W."/>
            <person name="Axtell M.J."/>
            <person name="Barker E."/>
            <person name="Barker M.S."/>
            <person name="Bennetzen J.L."/>
            <person name="Bonawitz N.D."/>
            <person name="Chapple C."/>
            <person name="Cheng C."/>
            <person name="Correa L.G."/>
            <person name="Dacre M."/>
            <person name="DeBarry J."/>
            <person name="Dreyer I."/>
            <person name="Elias M."/>
            <person name="Engstrom E.M."/>
            <person name="Estelle M."/>
            <person name="Feng L."/>
            <person name="Finet C."/>
            <person name="Floyd S.K."/>
            <person name="Frommer W.B."/>
            <person name="Fujita T."/>
            <person name="Gramzow L."/>
            <person name="Gutensohn M."/>
            <person name="Harholt J."/>
            <person name="Hattori M."/>
            <person name="Heyl A."/>
            <person name="Hirai T."/>
            <person name="Hiwatashi Y."/>
            <person name="Ishikawa M."/>
            <person name="Iwata M."/>
            <person name="Karol K.G."/>
            <person name="Koehler B."/>
            <person name="Kolukisaoglu U."/>
            <person name="Kubo M."/>
            <person name="Kurata T."/>
            <person name="Lalonde S."/>
            <person name="Li K."/>
            <person name="Li Y."/>
            <person name="Litt A."/>
            <person name="Lyons E."/>
            <person name="Manning G."/>
            <person name="Maruyama T."/>
            <person name="Michael T.P."/>
            <person name="Mikami K."/>
            <person name="Miyazaki S."/>
            <person name="Morinaga S."/>
            <person name="Murata T."/>
            <person name="Mueller-Roeber B."/>
            <person name="Nelson D.R."/>
            <person name="Obara M."/>
            <person name="Oguri Y."/>
            <person name="Olmstead R.G."/>
            <person name="Onodera N."/>
            <person name="Petersen B.L."/>
            <person name="Pils B."/>
            <person name="Prigge M."/>
            <person name="Rensing S.A."/>
            <person name="Riano-Pachon D.M."/>
            <person name="Roberts A.W."/>
            <person name="Sato Y."/>
            <person name="Scheller H.V."/>
            <person name="Schulz B."/>
            <person name="Schulz C."/>
            <person name="Shakirov E.V."/>
            <person name="Shibagaki N."/>
            <person name="Shinohara N."/>
            <person name="Shippen D.E."/>
            <person name="Soerensen I."/>
            <person name="Sotooka R."/>
            <person name="Sugimoto N."/>
            <person name="Sugita M."/>
            <person name="Sumikawa N."/>
            <person name="Tanurdzic M."/>
            <person name="Theissen G."/>
            <person name="Ulvskov P."/>
            <person name="Wakazuki S."/>
            <person name="Weng J.K."/>
            <person name="Willats W.W."/>
            <person name="Wipf D."/>
            <person name="Wolf P.G."/>
            <person name="Yang L."/>
            <person name="Zimmer A.D."/>
            <person name="Zhu Q."/>
            <person name="Mitros T."/>
            <person name="Hellsten U."/>
            <person name="Loque D."/>
            <person name="Otillar R."/>
            <person name="Salamov A."/>
            <person name="Schmutz J."/>
            <person name="Shapiro H."/>
            <person name="Lindquist E."/>
            <person name="Lucas S."/>
            <person name="Rokhsar D."/>
            <person name="Grigoriev I.V."/>
        </authorList>
    </citation>
    <scope>NUCLEOTIDE SEQUENCE [LARGE SCALE GENOMIC DNA]</scope>
</reference>
<dbReference type="InterPro" id="IPR027124">
    <property type="entry name" value="Swc5/CFDP1/2"/>
</dbReference>
<dbReference type="PANTHER" id="PTHR48295:SF1">
    <property type="entry name" value="SWR1-COMPLEX PROTEIN 5"/>
    <property type="match status" value="1"/>
</dbReference>
<evidence type="ECO:0000256" key="1">
    <source>
        <dbReference type="SAM" id="MobiDB-lite"/>
    </source>
</evidence>
<dbReference type="OrthoDB" id="445677at2759"/>
<dbReference type="Pfam" id="PF07572">
    <property type="entry name" value="BCNT"/>
    <property type="match status" value="1"/>
</dbReference>
<dbReference type="eggNOG" id="KOG4776">
    <property type="taxonomic scope" value="Eukaryota"/>
</dbReference>
<dbReference type="KEGG" id="smo:SELMODRAFT_419027"/>
<dbReference type="Gramene" id="EFJ19625">
    <property type="protein sequence ID" value="EFJ19625"/>
    <property type="gene ID" value="SELMODRAFT_419027"/>
</dbReference>
<gene>
    <name evidence="3" type="ORF">SELMODRAFT_419027</name>
</gene>
<feature type="compositionally biased region" description="Basic and acidic residues" evidence="1">
    <location>
        <begin position="125"/>
        <end position="137"/>
    </location>
</feature>
<evidence type="ECO:0000313" key="4">
    <source>
        <dbReference type="Proteomes" id="UP000001514"/>
    </source>
</evidence>
<dbReference type="InParanoid" id="D8S7K7"/>
<dbReference type="FunCoup" id="D8S7K7">
    <property type="interactions" value="2480"/>
</dbReference>
<dbReference type="PROSITE" id="PS51279">
    <property type="entry name" value="BCNT_C"/>
    <property type="match status" value="1"/>
</dbReference>
<accession>D8S7K7</accession>
<dbReference type="AlphaFoldDB" id="D8S7K7"/>
<keyword evidence="4" id="KW-1185">Reference proteome</keyword>
<feature type="region of interest" description="Disordered" evidence="1">
    <location>
        <begin position="1"/>
        <end position="23"/>
    </location>
</feature>
<organism evidence="4">
    <name type="scientific">Selaginella moellendorffii</name>
    <name type="common">Spikemoss</name>
    <dbReference type="NCBI Taxonomy" id="88036"/>
    <lineage>
        <taxon>Eukaryota</taxon>
        <taxon>Viridiplantae</taxon>
        <taxon>Streptophyta</taxon>
        <taxon>Embryophyta</taxon>
        <taxon>Tracheophyta</taxon>
        <taxon>Lycopodiopsida</taxon>
        <taxon>Selaginellales</taxon>
        <taxon>Selaginellaceae</taxon>
        <taxon>Selaginella</taxon>
    </lineage>
</organism>
<dbReference type="PANTHER" id="PTHR48295">
    <property type="entry name" value="CRANIOFACIAL DEVELOPMENT PROTEIN 1"/>
    <property type="match status" value="1"/>
</dbReference>
<dbReference type="Proteomes" id="UP000001514">
    <property type="component" value="Unassembled WGS sequence"/>
</dbReference>
<name>D8S7K7_SELML</name>